<proteinExistence type="predicted"/>
<feature type="compositionally biased region" description="Basic and acidic residues" evidence="1">
    <location>
        <begin position="437"/>
        <end position="448"/>
    </location>
</feature>
<dbReference type="AlphaFoldDB" id="A0AAD9SNB3"/>
<keyword evidence="3" id="KW-1185">Reference proteome</keyword>
<feature type="compositionally biased region" description="Basic and acidic residues" evidence="1">
    <location>
        <begin position="585"/>
        <end position="599"/>
    </location>
</feature>
<dbReference type="Proteomes" id="UP001265746">
    <property type="component" value="Unassembled WGS sequence"/>
</dbReference>
<organism evidence="2 3">
    <name type="scientific">Phomopsis amygdali</name>
    <name type="common">Fusicoccum amygdali</name>
    <dbReference type="NCBI Taxonomy" id="1214568"/>
    <lineage>
        <taxon>Eukaryota</taxon>
        <taxon>Fungi</taxon>
        <taxon>Dikarya</taxon>
        <taxon>Ascomycota</taxon>
        <taxon>Pezizomycotina</taxon>
        <taxon>Sordariomycetes</taxon>
        <taxon>Sordariomycetidae</taxon>
        <taxon>Diaporthales</taxon>
        <taxon>Diaporthaceae</taxon>
        <taxon>Diaporthe</taxon>
    </lineage>
</organism>
<feature type="compositionally biased region" description="Polar residues" evidence="1">
    <location>
        <begin position="507"/>
        <end position="523"/>
    </location>
</feature>
<accession>A0AAD9SNB3</accession>
<evidence type="ECO:0000313" key="2">
    <source>
        <dbReference type="EMBL" id="KAK2614198.1"/>
    </source>
</evidence>
<feature type="compositionally biased region" description="Basic residues" evidence="1">
    <location>
        <begin position="150"/>
        <end position="160"/>
    </location>
</feature>
<feature type="region of interest" description="Disordered" evidence="1">
    <location>
        <begin position="1"/>
        <end position="230"/>
    </location>
</feature>
<evidence type="ECO:0000256" key="1">
    <source>
        <dbReference type="SAM" id="MobiDB-lite"/>
    </source>
</evidence>
<feature type="compositionally biased region" description="Basic and acidic residues" evidence="1">
    <location>
        <begin position="404"/>
        <end position="420"/>
    </location>
</feature>
<sequence length="810" mass="90252">MALWPFRRRSRRKRPRSGNQSEGEGASRGAPDDVARARSRRKTEPANPSASEPLPTAPIPIKRQPNKLHRRERTYSFEEGRDDDLVVHRQRPSRKTGARVASQGPVGPRVHSRSKESGILNPTDPSVFNSDNFPRMPTLHNKRNGEHLPPKKSSKRRKADHAREQEIKAMSSFEPMRPAAEPWQSGRPMKRDSRRVKTGLGLGFRRSWEKEHPTSDISLPMPGSIHSSLSSDSEQVSFKVSALEALAPRPTLRYAVYPRYGTPPSGSGRHLSVKNKLSEREPIPEATLKAHKRIDDLADDLTASDLRELMERDERRRAKKREREQERMERRLARRAEKERAAKREGRESPPNMERGVLGRESVGLGIGPESAVVTSSKKRTSPSPTAKQLGKRPAADMEDDHDIDDHAANGPLEHFHRTDSIPLDQVSLAGGSEQPEAPRAERTESPRKKIALMSRVSRSKSPHPSEPAKTDMSDSLRKVSEGSSAPSRPRRSWTNLFRWGSRSKRNSGPSSFSNTSRDSMSANYVPAPPISAALTRKLSSNVPKRTMSRFREDLPELPLSPPHSPDAEPLPAAIIEQDSPELEANSRLEETVPKRRDTPMSPEEGTVRSLPQSVPTSVDPSPEPQAMSLNSVDSEGAWFGKRMTPRRSIPTPVSPPRFEHHRTPSMSSDGSSHHDPDLPTQEMQDEEGAYIADDEYLDRFANHRSSDSHATNARPSSDELDDPRWGTVGGHQPNVVTGNFVKSREGLLNTFSDEDDASDLSDSDIEINIEDVEGGLKRATSITQQKGNAKLLEISPRSSEDARRRISAS</sequence>
<feature type="compositionally biased region" description="Basic residues" evidence="1">
    <location>
        <begin position="1"/>
        <end position="16"/>
    </location>
</feature>
<feature type="compositionally biased region" description="Basic residues" evidence="1">
    <location>
        <begin position="88"/>
        <end position="97"/>
    </location>
</feature>
<dbReference type="EMBL" id="JAUJFL010000001">
    <property type="protein sequence ID" value="KAK2614198.1"/>
    <property type="molecule type" value="Genomic_DNA"/>
</dbReference>
<reference evidence="2" key="1">
    <citation type="submission" date="2023-06" db="EMBL/GenBank/DDBJ databases">
        <authorList>
            <person name="Noh H."/>
        </authorList>
    </citation>
    <scope>NUCLEOTIDE SEQUENCE</scope>
    <source>
        <strain evidence="2">DUCC20226</strain>
    </source>
</reference>
<gene>
    <name evidence="2" type="ORF">N8I77_001046</name>
</gene>
<feature type="compositionally biased region" description="Basic and acidic residues" evidence="1">
    <location>
        <begin position="305"/>
        <end position="348"/>
    </location>
</feature>
<feature type="compositionally biased region" description="Basic and acidic residues" evidence="1">
    <location>
        <begin position="799"/>
        <end position="810"/>
    </location>
</feature>
<feature type="compositionally biased region" description="Polar residues" evidence="1">
    <location>
        <begin position="123"/>
        <end position="132"/>
    </location>
</feature>
<feature type="compositionally biased region" description="Basic and acidic residues" evidence="1">
    <location>
        <begin position="73"/>
        <end position="87"/>
    </location>
</feature>
<feature type="region of interest" description="Disordered" evidence="1">
    <location>
        <begin position="258"/>
        <end position="738"/>
    </location>
</feature>
<feature type="compositionally biased region" description="Basic and acidic residues" evidence="1">
    <location>
        <begin position="467"/>
        <end position="481"/>
    </location>
</feature>
<protein>
    <submittedName>
        <fullName evidence="2">Uncharacterized protein</fullName>
    </submittedName>
</protein>
<feature type="region of interest" description="Disordered" evidence="1">
    <location>
        <begin position="790"/>
        <end position="810"/>
    </location>
</feature>
<name>A0AAD9SNB3_PHOAM</name>
<evidence type="ECO:0000313" key="3">
    <source>
        <dbReference type="Proteomes" id="UP001265746"/>
    </source>
</evidence>
<feature type="compositionally biased region" description="Polar residues" evidence="1">
    <location>
        <begin position="610"/>
        <end position="620"/>
    </location>
</feature>
<comment type="caution">
    <text evidence="2">The sequence shown here is derived from an EMBL/GenBank/DDBJ whole genome shotgun (WGS) entry which is preliminary data.</text>
</comment>
<feature type="compositionally biased region" description="Basic and acidic residues" evidence="1">
    <location>
        <begin position="698"/>
        <end position="708"/>
    </location>
</feature>
<feature type="compositionally biased region" description="Acidic residues" evidence="1">
    <location>
        <begin position="684"/>
        <end position="697"/>
    </location>
</feature>